<keyword evidence="2" id="KW-1185">Reference proteome</keyword>
<evidence type="ECO:0000313" key="1">
    <source>
        <dbReference type="EMBL" id="KAK7127707.1"/>
    </source>
</evidence>
<sequence>MQDVVLRVSFPHSSREQGGALAALGVRSGMKHEQRRLQLYRQEVKLPHLRLVSFTVLNIKKQFDSF</sequence>
<reference evidence="1 2" key="1">
    <citation type="submission" date="2024-02" db="EMBL/GenBank/DDBJ databases">
        <title>Chromosome-level genome assembly of the Eurasian Minnow (Phoxinus phoxinus).</title>
        <authorList>
            <person name="Oriowo T.O."/>
            <person name="Martin S."/>
            <person name="Stange M."/>
            <person name="Chrysostomakis Y."/>
            <person name="Brown T."/>
            <person name="Winkler S."/>
            <person name="Kukowka S."/>
            <person name="Myers E.W."/>
            <person name="Bohne A."/>
        </authorList>
    </citation>
    <scope>NUCLEOTIDE SEQUENCE [LARGE SCALE GENOMIC DNA]</scope>
    <source>
        <strain evidence="1">ZFMK-TIS-60720</strain>
        <tissue evidence="1">Whole Organism</tissue>
    </source>
</reference>
<name>A0AAN9GVG0_9TELE</name>
<proteinExistence type="predicted"/>
<dbReference type="EMBL" id="JAYKXH010000022">
    <property type="protein sequence ID" value="KAK7127707.1"/>
    <property type="molecule type" value="Genomic_DNA"/>
</dbReference>
<protein>
    <submittedName>
        <fullName evidence="1">Uncharacterized protein</fullName>
    </submittedName>
</protein>
<dbReference type="Proteomes" id="UP001364617">
    <property type="component" value="Unassembled WGS sequence"/>
</dbReference>
<dbReference type="AlphaFoldDB" id="A0AAN9GVG0"/>
<comment type="caution">
    <text evidence="1">The sequence shown here is derived from an EMBL/GenBank/DDBJ whole genome shotgun (WGS) entry which is preliminary data.</text>
</comment>
<evidence type="ECO:0000313" key="2">
    <source>
        <dbReference type="Proteomes" id="UP001364617"/>
    </source>
</evidence>
<gene>
    <name evidence="1" type="ORF">R3I93_020325</name>
</gene>
<organism evidence="1 2">
    <name type="scientific">Phoxinus phoxinus</name>
    <name type="common">Eurasian minnow</name>
    <dbReference type="NCBI Taxonomy" id="58324"/>
    <lineage>
        <taxon>Eukaryota</taxon>
        <taxon>Metazoa</taxon>
        <taxon>Chordata</taxon>
        <taxon>Craniata</taxon>
        <taxon>Vertebrata</taxon>
        <taxon>Euteleostomi</taxon>
        <taxon>Actinopterygii</taxon>
        <taxon>Neopterygii</taxon>
        <taxon>Teleostei</taxon>
        <taxon>Ostariophysi</taxon>
        <taxon>Cypriniformes</taxon>
        <taxon>Leuciscidae</taxon>
        <taxon>Phoxininae</taxon>
        <taxon>Phoxinus</taxon>
    </lineage>
</organism>
<accession>A0AAN9GVG0</accession>